<protein>
    <submittedName>
        <fullName evidence="2">Uncharacterized protein</fullName>
    </submittedName>
</protein>
<dbReference type="AlphaFoldDB" id="A0A1I7SSF1"/>
<name>A0A1I7SSF1_BURXY</name>
<reference evidence="2" key="1">
    <citation type="submission" date="2016-11" db="UniProtKB">
        <authorList>
            <consortium name="WormBaseParasite"/>
        </authorList>
    </citation>
    <scope>IDENTIFICATION</scope>
</reference>
<proteinExistence type="predicted"/>
<accession>A0A1I7SSF1</accession>
<evidence type="ECO:0000313" key="2">
    <source>
        <dbReference type="WBParaSite" id="BXY_1596800.1"/>
    </source>
</evidence>
<dbReference type="Proteomes" id="UP000095284">
    <property type="component" value="Unplaced"/>
</dbReference>
<sequence length="209" mass="24159">MPTAYELLDKLDQFSWDQNFHGHDLSGMIPLQPCLAQMNGPCTSKHLPENVIPFCGNRYAEVNPDDFGHAIKIGPEKLMPQQRLHFLNNYYTPPKPPLHEWPYETRILNGKKIVRRLNPSFTERTDCNSMVYSPMYKGLFCRYCSLFPPSKAQSANAAFIKKPFIRFSHMFGNGGAVKKHINRKYHQEAEGRVKLFLQRIGAQLQPNHR</sequence>
<dbReference type="WBParaSite" id="BXY_1596800.1">
    <property type="protein sequence ID" value="BXY_1596800.1"/>
    <property type="gene ID" value="BXY_1596800"/>
</dbReference>
<evidence type="ECO:0000313" key="1">
    <source>
        <dbReference type="Proteomes" id="UP000095284"/>
    </source>
</evidence>
<organism evidence="1 2">
    <name type="scientific">Bursaphelenchus xylophilus</name>
    <name type="common">Pinewood nematode worm</name>
    <name type="synonym">Aphelenchoides xylophilus</name>
    <dbReference type="NCBI Taxonomy" id="6326"/>
    <lineage>
        <taxon>Eukaryota</taxon>
        <taxon>Metazoa</taxon>
        <taxon>Ecdysozoa</taxon>
        <taxon>Nematoda</taxon>
        <taxon>Chromadorea</taxon>
        <taxon>Rhabditida</taxon>
        <taxon>Tylenchina</taxon>
        <taxon>Tylenchomorpha</taxon>
        <taxon>Aphelenchoidea</taxon>
        <taxon>Aphelenchoididae</taxon>
        <taxon>Bursaphelenchus</taxon>
    </lineage>
</organism>